<accession>A0A1H9LFU1</accession>
<dbReference type="GO" id="GO:0009279">
    <property type="term" value="C:cell outer membrane"/>
    <property type="evidence" value="ECO:0007669"/>
    <property type="project" value="UniProtKB-SubCell"/>
</dbReference>
<dbReference type="AlphaFoldDB" id="A0A1H9LFU1"/>
<evidence type="ECO:0000256" key="2">
    <source>
        <dbReference type="SAM" id="SignalP"/>
    </source>
</evidence>
<dbReference type="InParanoid" id="A0A1H9LFU1"/>
<keyword evidence="1" id="KW-0813">Transport</keyword>
<organism evidence="3 4">
    <name type="scientific">Neolewinella agarilytica</name>
    <dbReference type="NCBI Taxonomy" id="478744"/>
    <lineage>
        <taxon>Bacteria</taxon>
        <taxon>Pseudomonadati</taxon>
        <taxon>Bacteroidota</taxon>
        <taxon>Saprospiria</taxon>
        <taxon>Saprospirales</taxon>
        <taxon>Lewinellaceae</taxon>
        <taxon>Neolewinella</taxon>
    </lineage>
</organism>
<keyword evidence="4" id="KW-1185">Reference proteome</keyword>
<dbReference type="OrthoDB" id="982809at2"/>
<keyword evidence="1" id="KW-0812">Transmembrane</keyword>
<sequence>MSLRHLLTLLIFSALLFSCQSPRAASAEGNRPSVSEPSIENALDLTEYIRRLGEAQITGDGANAIISIRGVTTINSDPNPLFVLNGNVVGRDYNQVYHMVDIQQLASVKILKNAGDIGLYGVQGANGIVEITLK</sequence>
<dbReference type="PROSITE" id="PS52016">
    <property type="entry name" value="TONB_DEPENDENT_REC_3"/>
    <property type="match status" value="1"/>
</dbReference>
<evidence type="ECO:0000256" key="1">
    <source>
        <dbReference type="PROSITE-ProRule" id="PRU01360"/>
    </source>
</evidence>
<proteinExistence type="inferred from homology"/>
<dbReference type="PROSITE" id="PS51257">
    <property type="entry name" value="PROKAR_LIPOPROTEIN"/>
    <property type="match status" value="1"/>
</dbReference>
<keyword evidence="1" id="KW-0472">Membrane</keyword>
<comment type="similarity">
    <text evidence="1">Belongs to the TonB-dependent receptor family.</text>
</comment>
<evidence type="ECO:0008006" key="5">
    <source>
        <dbReference type="Google" id="ProtNLM"/>
    </source>
</evidence>
<dbReference type="InterPro" id="IPR037066">
    <property type="entry name" value="Plug_dom_sf"/>
</dbReference>
<keyword evidence="1" id="KW-1134">Transmembrane beta strand</keyword>
<feature type="signal peptide" evidence="2">
    <location>
        <begin position="1"/>
        <end position="24"/>
    </location>
</feature>
<reference evidence="4" key="1">
    <citation type="submission" date="2016-10" db="EMBL/GenBank/DDBJ databases">
        <authorList>
            <person name="Varghese N."/>
            <person name="Submissions S."/>
        </authorList>
    </citation>
    <scope>NUCLEOTIDE SEQUENCE [LARGE SCALE GENOMIC DNA]</scope>
    <source>
        <strain evidence="4">DSM 24740</strain>
    </source>
</reference>
<evidence type="ECO:0000313" key="4">
    <source>
        <dbReference type="Proteomes" id="UP000199021"/>
    </source>
</evidence>
<gene>
    <name evidence="3" type="ORF">SAMN05444359_12423</name>
</gene>
<dbReference type="RefSeq" id="WP_139211944.1">
    <property type="nucleotide sequence ID" value="NZ_FOFB01000024.1"/>
</dbReference>
<keyword evidence="1" id="KW-0998">Cell outer membrane</keyword>
<feature type="chain" id="PRO_5011463402" description="TonB-dependent receptor plug domain-containing protein" evidence="2">
    <location>
        <begin position="25"/>
        <end position="134"/>
    </location>
</feature>
<dbReference type="Proteomes" id="UP000199021">
    <property type="component" value="Unassembled WGS sequence"/>
</dbReference>
<dbReference type="EMBL" id="FOFB01000024">
    <property type="protein sequence ID" value="SER10361.1"/>
    <property type="molecule type" value="Genomic_DNA"/>
</dbReference>
<dbReference type="Gene3D" id="2.170.130.10">
    <property type="entry name" value="TonB-dependent receptor, plug domain"/>
    <property type="match status" value="1"/>
</dbReference>
<name>A0A1H9LFU1_9BACT</name>
<dbReference type="InterPro" id="IPR039426">
    <property type="entry name" value="TonB-dep_rcpt-like"/>
</dbReference>
<dbReference type="SUPFAM" id="SSF56935">
    <property type="entry name" value="Porins"/>
    <property type="match status" value="1"/>
</dbReference>
<evidence type="ECO:0000313" key="3">
    <source>
        <dbReference type="EMBL" id="SER10361.1"/>
    </source>
</evidence>
<comment type="subcellular location">
    <subcellularLocation>
        <location evidence="1">Cell outer membrane</location>
        <topology evidence="1">Multi-pass membrane protein</topology>
    </subcellularLocation>
</comment>
<dbReference type="STRING" id="478744.SAMN05444359_12423"/>
<protein>
    <recommendedName>
        <fullName evidence="5">TonB-dependent receptor plug domain-containing protein</fullName>
    </recommendedName>
</protein>
<keyword evidence="2" id="KW-0732">Signal</keyword>